<dbReference type="AlphaFoldDB" id="A0A1M5WQH4"/>
<name>A0A1M5WQH4_9CLOT</name>
<keyword evidence="3" id="KW-1185">Reference proteome</keyword>
<dbReference type="EMBL" id="FQXM01000019">
    <property type="protein sequence ID" value="SHH89612.1"/>
    <property type="molecule type" value="Genomic_DNA"/>
</dbReference>
<dbReference type="RefSeq" id="WP_159434096.1">
    <property type="nucleotide sequence ID" value="NZ_FQXM01000019.1"/>
</dbReference>
<keyword evidence="1" id="KW-0472">Membrane</keyword>
<proteinExistence type="predicted"/>
<keyword evidence="1" id="KW-0812">Transmembrane</keyword>
<evidence type="ECO:0000313" key="3">
    <source>
        <dbReference type="Proteomes" id="UP000184447"/>
    </source>
</evidence>
<organism evidence="2 3">
    <name type="scientific">Clostridium grantii DSM 8605</name>
    <dbReference type="NCBI Taxonomy" id="1121316"/>
    <lineage>
        <taxon>Bacteria</taxon>
        <taxon>Bacillati</taxon>
        <taxon>Bacillota</taxon>
        <taxon>Clostridia</taxon>
        <taxon>Eubacteriales</taxon>
        <taxon>Clostridiaceae</taxon>
        <taxon>Clostridium</taxon>
    </lineage>
</organism>
<sequence>MKNFGIIRLIALALLNIFLAINNIGSEVFWIFVIGFIFAIIGIATQIANKRNKNS</sequence>
<evidence type="ECO:0000313" key="2">
    <source>
        <dbReference type="EMBL" id="SHH89612.1"/>
    </source>
</evidence>
<gene>
    <name evidence="2" type="ORF">SAMN02745207_03045</name>
</gene>
<accession>A0A1M5WQH4</accession>
<keyword evidence="1" id="KW-1133">Transmembrane helix</keyword>
<dbReference type="Proteomes" id="UP000184447">
    <property type="component" value="Unassembled WGS sequence"/>
</dbReference>
<evidence type="ECO:0000256" key="1">
    <source>
        <dbReference type="SAM" id="Phobius"/>
    </source>
</evidence>
<reference evidence="2 3" key="1">
    <citation type="submission" date="2016-11" db="EMBL/GenBank/DDBJ databases">
        <authorList>
            <person name="Jaros S."/>
            <person name="Januszkiewicz K."/>
            <person name="Wedrychowicz H."/>
        </authorList>
    </citation>
    <scope>NUCLEOTIDE SEQUENCE [LARGE SCALE GENOMIC DNA]</scope>
    <source>
        <strain evidence="2 3">DSM 8605</strain>
    </source>
</reference>
<dbReference type="STRING" id="1121316.SAMN02745207_03045"/>
<feature type="transmembrane region" description="Helical" evidence="1">
    <location>
        <begin position="30"/>
        <end position="48"/>
    </location>
</feature>
<protein>
    <submittedName>
        <fullName evidence="2">Uncharacterized protein</fullName>
    </submittedName>
</protein>